<organism evidence="2 3">
    <name type="scientific">Cellulomonas uda</name>
    <dbReference type="NCBI Taxonomy" id="1714"/>
    <lineage>
        <taxon>Bacteria</taxon>
        <taxon>Bacillati</taxon>
        <taxon>Actinomycetota</taxon>
        <taxon>Actinomycetes</taxon>
        <taxon>Micrococcales</taxon>
        <taxon>Cellulomonadaceae</taxon>
        <taxon>Cellulomonas</taxon>
    </lineage>
</organism>
<reference evidence="2 3" key="1">
    <citation type="submission" date="2019-06" db="EMBL/GenBank/DDBJ databases">
        <title>Whole genome shotgun sequence of Cellulomonas uda NBRC 3747.</title>
        <authorList>
            <person name="Hosoyama A."/>
            <person name="Uohara A."/>
            <person name="Ohji S."/>
            <person name="Ichikawa N."/>
        </authorList>
    </citation>
    <scope>NUCLEOTIDE SEQUENCE [LARGE SCALE GENOMIC DNA]</scope>
    <source>
        <strain evidence="2 3">NBRC 3747</strain>
    </source>
</reference>
<dbReference type="PANTHER" id="PTHR43364">
    <property type="entry name" value="NADH-SPECIFIC METHYLGLYOXAL REDUCTASE-RELATED"/>
    <property type="match status" value="1"/>
</dbReference>
<dbReference type="InterPro" id="IPR023210">
    <property type="entry name" value="NADP_OxRdtase_dom"/>
</dbReference>
<evidence type="ECO:0000259" key="1">
    <source>
        <dbReference type="Pfam" id="PF00248"/>
    </source>
</evidence>
<keyword evidence="3" id="KW-1185">Reference proteome</keyword>
<accession>A0A4Y3KBT9</accession>
<dbReference type="InterPro" id="IPR050523">
    <property type="entry name" value="AKR_Detox_Biosynth"/>
</dbReference>
<dbReference type="SUPFAM" id="SSF51430">
    <property type="entry name" value="NAD(P)-linked oxidoreductase"/>
    <property type="match status" value="1"/>
</dbReference>
<sequence length="357" mass="37547">MIASNPLISATGRHDISPTSDCLTAQVAGLGWRTMEHRHVGRTGLRVSRIGLGTMTWSRDTDEHEAAELLRDLVAAGGSLVDTSASYADGGAEELLGSLVGAVVPREDLVLCTKAGVRRTADGPTVDASRGGLLASLDASLARLRTDHVDLFLVQTPDPRTPLEETASALRQAVLSGRARYVGVANHPGWQVARLAGLLDDVRDHVGLAAVEMEYSLLERGIEREVLPAARALGAGVLAWSPLGRGVLTGKYRRTVPADSRAASPHLAGFVRPYLTGSASAVVDAVVTAASGLQRQPLEVALAWLARREGVAAAVVGARTSAQLRGALSSLDLELPDEIEQALDDVSAPTVGYPERF</sequence>
<proteinExistence type="predicted"/>
<evidence type="ECO:0000313" key="2">
    <source>
        <dbReference type="EMBL" id="GEA80465.1"/>
    </source>
</evidence>
<gene>
    <name evidence="2" type="ORF">CUD01_09090</name>
</gene>
<dbReference type="InterPro" id="IPR036812">
    <property type="entry name" value="NAD(P)_OxRdtase_dom_sf"/>
</dbReference>
<name>A0A4Y3KBT9_CELUD</name>
<dbReference type="Pfam" id="PF00248">
    <property type="entry name" value="Aldo_ket_red"/>
    <property type="match status" value="1"/>
</dbReference>
<feature type="domain" description="NADP-dependent oxidoreductase" evidence="1">
    <location>
        <begin position="49"/>
        <end position="346"/>
    </location>
</feature>
<comment type="caution">
    <text evidence="2">The sequence shown here is derived from an EMBL/GenBank/DDBJ whole genome shotgun (WGS) entry which is preliminary data.</text>
</comment>
<evidence type="ECO:0000313" key="3">
    <source>
        <dbReference type="Proteomes" id="UP000315842"/>
    </source>
</evidence>
<dbReference type="Gene3D" id="3.20.20.100">
    <property type="entry name" value="NADP-dependent oxidoreductase domain"/>
    <property type="match status" value="1"/>
</dbReference>
<dbReference type="EMBL" id="BJLP01000011">
    <property type="protein sequence ID" value="GEA80465.1"/>
    <property type="molecule type" value="Genomic_DNA"/>
</dbReference>
<dbReference type="PANTHER" id="PTHR43364:SF18">
    <property type="entry name" value="OXIDOREDUCTASE"/>
    <property type="match status" value="1"/>
</dbReference>
<dbReference type="AlphaFoldDB" id="A0A4Y3KBT9"/>
<protein>
    <submittedName>
        <fullName evidence="2">Oxidoreductase</fullName>
    </submittedName>
</protein>
<dbReference type="Proteomes" id="UP000315842">
    <property type="component" value="Unassembled WGS sequence"/>
</dbReference>
<dbReference type="GO" id="GO:0005829">
    <property type="term" value="C:cytosol"/>
    <property type="evidence" value="ECO:0007669"/>
    <property type="project" value="TreeGrafter"/>
</dbReference>